<feature type="compositionally biased region" description="Low complexity" evidence="1">
    <location>
        <begin position="6224"/>
        <end position="6246"/>
    </location>
</feature>
<keyword evidence="2" id="KW-0812">Transmembrane</keyword>
<protein>
    <submittedName>
        <fullName evidence="4">Scaffoldin</fullName>
    </submittedName>
</protein>
<accession>A0A1Y2E2M9</accession>
<dbReference type="EMBL" id="MCOG01000052">
    <property type="protein sequence ID" value="ORY65614.1"/>
    <property type="molecule type" value="Genomic_DNA"/>
</dbReference>
<feature type="compositionally biased region" description="Low complexity" evidence="1">
    <location>
        <begin position="6163"/>
        <end position="6211"/>
    </location>
</feature>
<feature type="region of interest" description="Disordered" evidence="1">
    <location>
        <begin position="6082"/>
        <end position="6246"/>
    </location>
</feature>
<keyword evidence="2" id="KW-0472">Membrane</keyword>
<feature type="region of interest" description="Disordered" evidence="1">
    <location>
        <begin position="4159"/>
        <end position="4213"/>
    </location>
</feature>
<feature type="compositionally biased region" description="Basic and acidic residues" evidence="1">
    <location>
        <begin position="6147"/>
        <end position="6162"/>
    </location>
</feature>
<feature type="compositionally biased region" description="Acidic residues" evidence="1">
    <location>
        <begin position="4182"/>
        <end position="4191"/>
    </location>
</feature>
<evidence type="ECO:0000256" key="1">
    <source>
        <dbReference type="SAM" id="MobiDB-lite"/>
    </source>
</evidence>
<dbReference type="STRING" id="1754190.A0A1Y2E2M9"/>
<feature type="region of interest" description="Disordered" evidence="1">
    <location>
        <begin position="6002"/>
        <end position="6049"/>
    </location>
</feature>
<keyword evidence="2" id="KW-1133">Transmembrane helix</keyword>
<dbReference type="Proteomes" id="UP000193920">
    <property type="component" value="Unassembled WGS sequence"/>
</dbReference>
<proteinExistence type="predicted"/>
<keyword evidence="5" id="KW-1185">Reference proteome</keyword>
<feature type="compositionally biased region" description="Basic and acidic residues" evidence="1">
    <location>
        <begin position="4192"/>
        <end position="4213"/>
    </location>
</feature>
<evidence type="ECO:0000313" key="4">
    <source>
        <dbReference type="EMBL" id="ORY65614.1"/>
    </source>
</evidence>
<gene>
    <name evidence="4" type="ORF">LY90DRAFT_668006</name>
</gene>
<feature type="compositionally biased region" description="Acidic residues" evidence="1">
    <location>
        <begin position="6097"/>
        <end position="6116"/>
    </location>
</feature>
<feature type="transmembrane region" description="Helical" evidence="2">
    <location>
        <begin position="6256"/>
        <end position="6273"/>
    </location>
</feature>
<keyword evidence="3" id="KW-0732">Signal</keyword>
<feature type="compositionally biased region" description="Basic and acidic residues" evidence="1">
    <location>
        <begin position="6212"/>
        <end position="6223"/>
    </location>
</feature>
<evidence type="ECO:0000256" key="3">
    <source>
        <dbReference type="SAM" id="SignalP"/>
    </source>
</evidence>
<organism evidence="4 5">
    <name type="scientific">Neocallimastix californiae</name>
    <dbReference type="NCBI Taxonomy" id="1754190"/>
    <lineage>
        <taxon>Eukaryota</taxon>
        <taxon>Fungi</taxon>
        <taxon>Fungi incertae sedis</taxon>
        <taxon>Chytridiomycota</taxon>
        <taxon>Chytridiomycota incertae sedis</taxon>
        <taxon>Neocallimastigomycetes</taxon>
        <taxon>Neocallimastigales</taxon>
        <taxon>Neocallimastigaceae</taxon>
        <taxon>Neocallimastix</taxon>
    </lineage>
</organism>
<feature type="signal peptide" evidence="3">
    <location>
        <begin position="1"/>
        <end position="23"/>
    </location>
</feature>
<feature type="compositionally biased region" description="Basic and acidic residues" evidence="1">
    <location>
        <begin position="4167"/>
        <end position="4181"/>
    </location>
</feature>
<reference evidence="4 5" key="1">
    <citation type="submission" date="2016-08" db="EMBL/GenBank/DDBJ databases">
        <title>A Parts List for Fungal Cellulosomes Revealed by Comparative Genomics.</title>
        <authorList>
            <consortium name="DOE Joint Genome Institute"/>
            <person name="Haitjema C.H."/>
            <person name="Gilmore S.P."/>
            <person name="Henske J.K."/>
            <person name="Solomon K.V."/>
            <person name="De Groot R."/>
            <person name="Kuo A."/>
            <person name="Mondo S.J."/>
            <person name="Salamov A.A."/>
            <person name="Labutti K."/>
            <person name="Zhao Z."/>
            <person name="Chiniquy J."/>
            <person name="Barry K."/>
            <person name="Brewer H.M."/>
            <person name="Purvine S.O."/>
            <person name="Wright A.T."/>
            <person name="Boxma B."/>
            <person name="Van Alen T."/>
            <person name="Hackstein J.H."/>
            <person name="Baker S.E."/>
            <person name="Grigoriev I.V."/>
            <person name="O'Malley M.A."/>
        </authorList>
    </citation>
    <scope>NUCLEOTIDE SEQUENCE [LARGE SCALE GENOMIC DNA]</scope>
    <source>
        <strain evidence="4 5">G1</strain>
    </source>
</reference>
<feature type="compositionally biased region" description="Low complexity" evidence="1">
    <location>
        <begin position="6026"/>
        <end position="6045"/>
    </location>
</feature>
<evidence type="ECO:0000313" key="5">
    <source>
        <dbReference type="Proteomes" id="UP000193920"/>
    </source>
</evidence>
<sequence length="6275" mass="695176">MVNFKYFGLPLLVGSIYVGKATATDPCKITGANAGGSTPTNCSTTDDGYHVLFENADATEGTLITLASGTSVTDADLQGKIGYFKSGSSNRFISCYENTGVKCKYIDKPTTTCSESTIGQLVAIGNAVGICLAKYGTENPATLTFASGDDANYLVQHTLAGTSNTSVFVHDKTANYYAIKRTDKAFYLDGTVTNTNTDFKCVSADTSKIVDRREDFCNPKSSGLYIVCTSGVCDSYKQSSPDIKETNGEECIIKRTADNQYTTTGNCGKGYYLIKIDPVIDSNAEIVKDTTSSQVIIDRTGNPPTPPFQKLTTVSEGYYLNGDVNTNIEYPLIYCKSSTSCSLTAIQNVGYYITLGSSGSTKVIFCKSTSSCESVSAGLIPTDCGSSKQAQIAVTSGDPDTVKLCTTSSATDEYQISGNGLTEDKSGIFYILSVTSANIDSFTTTRNIAVKVYREKSANTATITFLDIVKSECTTDNEIIQIKDNSPFYYCAGGIPIQMKNSGNAKFAIKKDDVYQIVSLSENKATYSKTGETDVTGVHGYYINRSTGANTLVQCKEGTEEVEGETRGNGKLECDELTNVFNTSYEVYLNKEENFPFSANDQTRHDAKIIVCSSKDQLCFLPKKNENNKYVVDGKVLGKYFTNSNKGLITCSGGNGDGTCDEIAHDKVDTGHIDPGIYLDGSKDLSFIKCEITYDAEDNTTIDAYPCKVIDSNKYAYYRSFEKKLIYCNNSECIEVADKTGPISFLNGDTESKKRIIYCDGSSASTCEEVEGSNYYVDTSNPEGMNLLSCTSDSCTRVEGQHRGIYISDEGKRLIKCTNDGGCVFIVETETTASSAIAEGDHYYINGADSHTVITIVAKPEEESAASRKRAAGDFIWGTIDPKQYDIFLNDNVEGSGSQQHYFIYCNNDSSNSVVCSEIMASSTDGTDEFIDINNAKIYSKSTNYIGSPIVEGIYKLVNKDTGKIVTNTNETGSLVECTYDSSASPTTVCIYKTSDLKNYYISDNSLIINNNNNFIIKPAASMGKGYYINDANDIIQCNGSNPCSPYTLDTECTTAKIGTISSDGLCIGDDKKVSISTTQTYIINSGASGFPGLVSSIIMINVDNNKIVAVDVGSTVLYYLVDSSEFTISSSDSGNVYSCTNSVCSNIQASSNGKVYPNANTANSSSYPYIKCDKEEGATEVTCKYYKLTGTSYYCLKGIKLNSCIVDASSGSTSPCDGNQCIELTPKDGYYLPYKKDKLISCTNSNCNNPSGIKPGYYVSKDASNTLINCSSSTGSIRCDYVSNDKVNDGYYIGSTKLIKCDNKVCSEIESIKAGWYVSGEPGKAIINCTLTSIASCTSYVKPAVGWYKNAISETKALIYCQNSKSGDKITCNEMTPPNEGYYIDAAEESTTQLLSVNSNIVTFTGSSGKYYVSGEDKQLIYCTAEKCFKIIPKPNYWYLPQSTKGVIGCTSDGCVEYNLKELTKGYYLNGDEFSNNPLILIVDNDNRNVVDSYKNGWYINAGSTELNNKIIQCVNSDIPTCELKAAVTAENCSSSSTNGKFIVDSSGVLSWCINQKQQNLLDPNETTPREVFGKITGANFFSWIPENSGEVKFSIEKNSILQVFIDGYYFYKSENTLYKCIGWGSGICSPENDVVAGFYVNYENGNGKSQLIRCRDDATVLCRVNEYVENADQTKCDTSMYNVILKDSNTVAICKDENKSNAVPLKDMTIDYIYAIPNKGFPDVLQSKRYLLVNASKYSVTKREIIEEIGNCNDIVADPSTPELVCLKDGFIRKASAKDTKLSGSIKVNKSNIKAEPKYDYDTNNGYFYYDGGVLKKVFIKQSENKVDFKFECDIGSVCVRRKMGEEPIVCYQFDKGILKAQKKSESSPSAVTSKIMPGTYVICNDKTKAIKCRSEGGVVNCSEVSFSNSDVSMSGGIITYRVGGVTVQGSSFYTKFVTSQSSFSKRSSSHIKYRLNALTDISFSEKEFDDITNMFLLDYKQISNDLVVSTSESNVMGYSCDFNGDCEIIDKSGNKKYYLNTIQIGSKENAVVECGDNKCHFVNAEKGLVFENAAAYKGTEDALIVCDEKGCTISSSSPTGKLPECQYFGIPKAVIKDKSNNNSCMISSSESLLVGQHCILDDKIYTYNGSDCDVISDTGSLLFDATNRKIDPTKISENHYGASIYNCPAVGKCYSTYGYIVNGLTYSKCVTGIGCIYDDNISYTLKTSCSEAGEGALIYSGGALKLCINGSSNNNSNTYNSVTINIENNFPEAVLGDKLLISYQNNVYSLVIADGYLLVDSSKKIISSNSQTAGSLYKCNSITKNCENVSPNYGYYYSSLYNNVIECKKEGNNTVCKMSSNTVDSSSKKITNLDIEFSTSDTEKKYFYPENFPGYTVKVIAEASKYNIGVFKANNYVLLNDSEKRLATKSETKDLDGLYFCQASDSKCKKLSKDEILDGWYLSDYAEAIKCENGYCVIKDRNKQCAGEGDLITKESVPQICLTVKNQKSYSPVKLTENVGLLSELKNKNIVFPNGKTYVVVNVNSVQGIGYTDTENKDTPRGLTQCNTVTSTKCTNTDGEELTNGQYCIKEKNIYKFEVVGEEKKCSKQFTDIDINVEIFVGSSLAQATNSNGNDYVIGYSRQMYVCRKGTCEVTTGYKKYNSKIVICDYAQCKERTAVNSPSNGEMNSSNNLKVNIGTKPFTGNDEVKYYYMSGSNSFPGTETKDGFMVQVGKDYMIPYIAQTTGYYLISETGVMYSKDPLDTTNYVASENASHVYYCVSGDISCKLKDNETENVYYINAASSSDNLALIGCFNGKCRIATAEDISNEESIGKCTSVGKIVRKAKEGNELSTFGDYSICTVKGNTPVSIKRNNVKSKFMVISLERNNAFAGISIPDEDTYDTVSRNIIIENSDLFIRQYEQSGYILFSSATGEIIETPNIDKGNLYKCEYNANYDGATQKSYECKIQSNINNGWYFNEIYGDKRLIRCIKGKCMISEAKELNKCQNSGSIIYNNGFKICQTLKKQIDVNTDMKLIMNVSLLTEFPGLETNNTEILLTIKDKAAYQVKLQTNVVVRDDNIVIENTNEQGNLYQCTLDGKCNANMIPKDGYYIKKNEKGEDSELVYCHLRKCKLIPNEVNTDGYVNVKEGFRISANPKLPLIQCVKPGYALDEGFKQNGVTTCKEKEFRAGWFMSAESEDESTLIECNQELGCYEKSIGKDDDGWYINAGANSVYSISKVSNATVYPVIECNSGTCTPKIEKIENECKKGGDLISSYKICKDDSKSIDFSRVTTETYEVINNEGGFPGGASGNIVIRIANNRVTIAPEGHYYYSKDKVMYECNGNCQIIKDETRDGNYVYDKISGNLMYATCTNGECSWSENKIEGNVFLDSNGNLVVSRSTTNIDSIYECTKDTNKNIVCKQVLNESTSGYFFNNEIKDEGRQTKVLYSCIGTNCEIKESVDKCTYLGYIPNICYISYDNELSTEELSGLEPTIEAGKICISDDNNYYLALKEINTGIDEVNCVVIPNDNSINYYKLSNGLIFEMNKYGTYYINNYNLVNGLDSTQFFSHAGETGLWKEANGNSITCNSGKCESLTKIPSCSYDFQTGKCKVSGGSLNAGQFCISSLGNYYLSTEKISSSTPGGCVRHETAWGYSLGSSNVSPDYSNAAEPTSEKLYISTYHVIENKMYELTNYNEVYIKNEGLFIIDDANKKVSITSGKSVDISKDSLFKLYVCTSAGCKQKVSCAAGINYEYMYDENSGNIIKCDPKTNTISYASSGSYFLNGPWEDLIDCTTGSCVERNSDNGMEGYYLDSGNTDKIIKCIRDNGKFKCINEDAIACDFDSKEGTCGSKVNNLLRNSYCYHIQKDAKTGRITDPAKILYVEKFIRAGDEGQCEYIGASDVLFRHYRKSKFLGNKERNEVLKITKEAIVSLYEKDLGYYIISTENGRGITSNTDLNKSRLYECTSEGCKEILEPINDRIYINKASSEKMVRYNGSTKTWVVLKNKCTRNSVNPNQCILSGNGLNKGDIIYIYENEQLKFKASKYSVNTKYTAIDDSRYNDDVKTGVYQYFNNEAGFNSNGSMYILDKSLQFFEPIKDSGMYFFKYSDNYYNLVPYRSTVNTTYMGDVMIYSNDYNYWRRSLYMNKGEGYYWNKADLNGEGLIVEVMNVPEKIIEEEEEGEEVEGKKKREEENVNENKEEETDEVVVEEVKEKETSIENSAEKKKRTDEDEIPTHMKFKSVINKCTSVKKNVCLNKQDGQTILPGSPCVVLEGDYPGLYIATANIGKTAPGNGSNCLRYDDGNTYHYIGANGMKFADERREKILIEVGKNEIVAFTNSNVGYFVIDSDKKGISSTSSGSASAYNCTIEYRYTIPESDEEEPQLKEGTDHLECVTLTNVNKYILSELSSIVLGKNGKWNVETKKGYYFFNEGNLPATTTTDKETKIVTADNVARFIVIGNTKYEGTYLNSAVTDNVVVVQNTKNRYTIEKNYKACTYTAKDNTCKPKDDDELSSQEVCYDSSTKKLYVIDVIEQDDGSKKTMCYTGSEKLKYRFINDILYRLDGTSVQELNTGYYVLNEKWEEYSSTYPEVPFKIIKCNDRCEEVEPTAISIDADVLINQAGTGVNKLLKYYKNSGKFANISKPGFYFLNDNNGVSKDSGYNDYINNNYVLSEAGVISTASNFNYNNIYINYAKEGALTKNLSEFDGTASNVVYNAKTDSIEYNGKTYDGEDENVIIRIDGYLYKQKSKYLEVVENGLYALTENEPFTETKWTSLSVGTGICYYVNGGCDSSKLAQIKKEKYSINLATKKPSIIEYSSAEDQWRMVSSDGVYFFFEDGYNIDKTNRRIERVYEVVEGEAVDITESENRIGYYSFNGLMVESNETDGWEDAKPVLTTVNIDAKKVCTTYEKDEVIDNEKFCFNSELNSICVARSVLSNEGDQVNNCIFGETGEIYYFLIGEKLYSVSDYAYRHIRKSGIYVISTSNKIYKDKLENKANAYHCKDGKCNKVISLESGYYLNMADSSVDKPIILYYDSATMTWRKTSVDGDYFFNEMGYAVGDEEEIQYAYSVSKNGNEVDIIKNYNNGIYISQSSISDEIVVENKDGQWTKAKKVPTCKIDEDRKVTSSAVMKTGDVCIDQKRIVLISKSSNDNISEEEGKKERRQESGTYEGISADSVEKKYSYQSNDNSIAILEKGNVRKLGVTGYVVLDKSTNEPLVSDDPIEALIYKCNSGKCNEVDTSKAVSGTIYINTVFEEKPLVQKSGEDNLWSVVTTEGYYFFDANGNKVSENSIVAKAYEVMEGGEQIDITSSNEIGYYFNKIGDVPVIVGNEKDFWSKGSNVRKCNITNVEEGTGMNCRSLTPNEVVEAGDYCYDPEGILYVMIGEGNEDNEEENCVAGSNDEPKYITSERISTLNGVDVGTKLVELTDNSIKVVSPGIYILNENGTIINENNNGEVESKVYICTESDCTVEEMEADVMFLSESGEIFVMKEEGALTKVEKSGLYFFKSNGLACEEENDEVERIIEITEDAITEIELDAFESGAYINNANNKTVGIYENGEWSLTESECKFIEETGVCTSEGDLEVGSYCIVDGDMYFVNAIEETEDGEIMKCIPGDDSNPLYFITDDELIAVKKTSVSVIKEEGYYAMNAKTFEALESDVPVRSRFIKCDEDGICKTINKAEKSSNYLNKAVTNSNIVKFESGSVKEAVTSETHCSVNGNVCSVEEGELASGDLCVADNSLYIVKEGSECIKAEKYIISYQMIGNKMYKIGTDAVVQKFDGYYFVNGNHRAINAKEDYSNPDTVGYMCSVSGECYEIDPDDVKYYKDYVTEEDGHFTVVKYDPEKKTKRQEEDSSGYEVIKEEGIFKLDDGSYVECEMEKNGDISCKEIDHEGSMMTNDNELLLCVKNDKKEVECTQATKGGYYMVNDELLECEASEDGEKLDCDVVQKEGYFLGDGQNTLYKCVENVPEVDEDDDELGVSSLNGGLLNVDGYAENIDSIKENEENGVDSLDVELIRRRKRQEENDSNVSTTDATETGDKPTETISAETGTSTTIESSTPTPVDVVCKPEECTPERIINNGSTENPVDLYVCKKVEKTVDTETENSDETKPKDDDNDDDENEEEDEDTEEEEEKVQWIAKNCDSGNFRKEKDNYYNCEDEKEGMDESKIPKPNTDHTSTEKTGSPKTKTTKSVESTTTPVEEVTTTTPVNTSSEPTTNSSSSASSTKPKTTDEKQTKTPDKATITTTTKTTTTTTTKATTTTTAPSGTIPMKSIPSMAFYILLFIMFAFINF</sequence>
<comment type="caution">
    <text evidence="4">The sequence shown here is derived from an EMBL/GenBank/DDBJ whole genome shotgun (WGS) entry which is preliminary data.</text>
</comment>
<feature type="chain" id="PRO_5012169274" evidence="3">
    <location>
        <begin position="24"/>
        <end position="6275"/>
    </location>
</feature>
<evidence type="ECO:0000256" key="2">
    <source>
        <dbReference type="SAM" id="Phobius"/>
    </source>
</evidence>
<name>A0A1Y2E2M9_9FUNG</name>